<evidence type="ECO:0000259" key="2">
    <source>
        <dbReference type="PROSITE" id="PS50280"/>
    </source>
</evidence>
<dbReference type="AlphaFoldDB" id="A0A8H4UJN4"/>
<feature type="compositionally biased region" description="Polar residues" evidence="1">
    <location>
        <begin position="10"/>
        <end position="32"/>
    </location>
</feature>
<dbReference type="Gene3D" id="2.170.270.10">
    <property type="entry name" value="SET domain"/>
    <property type="match status" value="1"/>
</dbReference>
<keyword evidence="4" id="KW-1185">Reference proteome</keyword>
<sequence length="276" mass="30931">MNTVPARDSAPTSGSRVNQSQQSTGPHSSPQDLESPAQDNAVMPPQNDARSLRSSETAIETFIRPKDASSSMASIETIAQNPAVAPAPLPQNSNAVGVRATRTRRNLGVFANRDFPLGYKIIFERPAISCVHWSMRNGRKNIGDVWTESSEERRFYLCATFASLRNVPCERAISESHKRDLETFIEEYGFWDPPRRMAHVYALTSHINHACIRCANAQQWTDSERPNCITVTLVKPVQQGDEIFIHYNRRRMRFGCGVCGTRKNPDYSEGGGKRFT</sequence>
<name>A0A8H4UJN4_9HYPO</name>
<dbReference type="SUPFAM" id="SSF82199">
    <property type="entry name" value="SET domain"/>
    <property type="match status" value="1"/>
</dbReference>
<feature type="region of interest" description="Disordered" evidence="1">
    <location>
        <begin position="1"/>
        <end position="54"/>
    </location>
</feature>
<accession>A0A8H4UJN4</accession>
<gene>
    <name evidence="3" type="ORF">FZEAL_5482</name>
</gene>
<dbReference type="OrthoDB" id="265717at2759"/>
<organism evidence="3 4">
    <name type="scientific">Fusarium zealandicum</name>
    <dbReference type="NCBI Taxonomy" id="1053134"/>
    <lineage>
        <taxon>Eukaryota</taxon>
        <taxon>Fungi</taxon>
        <taxon>Dikarya</taxon>
        <taxon>Ascomycota</taxon>
        <taxon>Pezizomycotina</taxon>
        <taxon>Sordariomycetes</taxon>
        <taxon>Hypocreomycetidae</taxon>
        <taxon>Hypocreales</taxon>
        <taxon>Nectriaceae</taxon>
        <taxon>Fusarium</taxon>
        <taxon>Fusarium staphyleae species complex</taxon>
    </lineage>
</organism>
<dbReference type="EMBL" id="JABEYC010000396">
    <property type="protein sequence ID" value="KAF4978092.1"/>
    <property type="molecule type" value="Genomic_DNA"/>
</dbReference>
<dbReference type="PROSITE" id="PS50280">
    <property type="entry name" value="SET"/>
    <property type="match status" value="1"/>
</dbReference>
<dbReference type="InterPro" id="IPR001214">
    <property type="entry name" value="SET_dom"/>
</dbReference>
<reference evidence="3" key="1">
    <citation type="journal article" date="2020" name="BMC Genomics">
        <title>Correction to: Identification and distribution of gene clusters required for synthesis of sphingolipid metabolism inhibitors in diverse species of the filamentous fungus Fusarium.</title>
        <authorList>
            <person name="Kim H.S."/>
            <person name="Lohmar J.M."/>
            <person name="Busman M."/>
            <person name="Brown D.W."/>
            <person name="Naumann T.A."/>
            <person name="Divon H.H."/>
            <person name="Lysoe E."/>
            <person name="Uhlig S."/>
            <person name="Proctor R.H."/>
        </authorList>
    </citation>
    <scope>NUCLEOTIDE SEQUENCE</scope>
    <source>
        <strain evidence="3">NRRL 22465</strain>
    </source>
</reference>
<dbReference type="Pfam" id="PF00856">
    <property type="entry name" value="SET"/>
    <property type="match status" value="1"/>
</dbReference>
<feature type="domain" description="SET" evidence="2">
    <location>
        <begin position="94"/>
        <end position="248"/>
    </location>
</feature>
<dbReference type="Proteomes" id="UP000635477">
    <property type="component" value="Unassembled WGS sequence"/>
</dbReference>
<protein>
    <recommendedName>
        <fullName evidence="2">SET domain-containing protein</fullName>
    </recommendedName>
</protein>
<reference evidence="3" key="2">
    <citation type="submission" date="2020-05" db="EMBL/GenBank/DDBJ databases">
        <authorList>
            <person name="Kim H.-S."/>
            <person name="Proctor R.H."/>
            <person name="Brown D.W."/>
        </authorList>
    </citation>
    <scope>NUCLEOTIDE SEQUENCE</scope>
    <source>
        <strain evidence="3">NRRL 22465</strain>
    </source>
</reference>
<evidence type="ECO:0000313" key="3">
    <source>
        <dbReference type="EMBL" id="KAF4978092.1"/>
    </source>
</evidence>
<evidence type="ECO:0000256" key="1">
    <source>
        <dbReference type="SAM" id="MobiDB-lite"/>
    </source>
</evidence>
<evidence type="ECO:0000313" key="4">
    <source>
        <dbReference type="Proteomes" id="UP000635477"/>
    </source>
</evidence>
<proteinExistence type="predicted"/>
<dbReference type="InterPro" id="IPR046341">
    <property type="entry name" value="SET_dom_sf"/>
</dbReference>
<comment type="caution">
    <text evidence="3">The sequence shown here is derived from an EMBL/GenBank/DDBJ whole genome shotgun (WGS) entry which is preliminary data.</text>
</comment>